<organism evidence="7 8">
    <name type="scientific">Gramella jeungdoensis</name>
    <dbReference type="NCBI Taxonomy" id="708091"/>
    <lineage>
        <taxon>Bacteria</taxon>
        <taxon>Pseudomonadati</taxon>
        <taxon>Bacteroidota</taxon>
        <taxon>Flavobacteriia</taxon>
        <taxon>Flavobacteriales</taxon>
        <taxon>Flavobacteriaceae</taxon>
        <taxon>Christiangramia</taxon>
    </lineage>
</organism>
<dbReference type="PANTHER" id="PTHR30414:SF0">
    <property type="entry name" value="MINICONDUCTANCE MECHANOSENSITIVE CHANNEL YBDG"/>
    <property type="match status" value="1"/>
</dbReference>
<feature type="transmembrane region" description="Helical" evidence="5">
    <location>
        <begin position="26"/>
        <end position="47"/>
    </location>
</feature>
<keyword evidence="3 5" id="KW-1133">Transmembrane helix</keyword>
<comment type="caution">
    <text evidence="7">The sequence shown here is derived from an EMBL/GenBank/DDBJ whole genome shotgun (WGS) entry which is preliminary data.</text>
</comment>
<gene>
    <name evidence="7" type="ORF">E2488_14780</name>
</gene>
<dbReference type="AlphaFoldDB" id="A0A4Y8ANU6"/>
<name>A0A4Y8ANU6_9FLAO</name>
<feature type="transmembrane region" description="Helical" evidence="5">
    <location>
        <begin position="176"/>
        <end position="193"/>
    </location>
</feature>
<dbReference type="SUPFAM" id="SSF50182">
    <property type="entry name" value="Sm-like ribonucleoproteins"/>
    <property type="match status" value="1"/>
</dbReference>
<evidence type="ECO:0000259" key="6">
    <source>
        <dbReference type="Pfam" id="PF00924"/>
    </source>
</evidence>
<dbReference type="InterPro" id="IPR006685">
    <property type="entry name" value="MscS_channel_2nd"/>
</dbReference>
<dbReference type="Proteomes" id="UP000298517">
    <property type="component" value="Unassembled WGS sequence"/>
</dbReference>
<dbReference type="GO" id="GO:0071470">
    <property type="term" value="P:cellular response to osmotic stress"/>
    <property type="evidence" value="ECO:0007669"/>
    <property type="project" value="InterPro"/>
</dbReference>
<evidence type="ECO:0000256" key="4">
    <source>
        <dbReference type="ARBA" id="ARBA00023136"/>
    </source>
</evidence>
<dbReference type="InterPro" id="IPR023408">
    <property type="entry name" value="MscS_beta-dom_sf"/>
</dbReference>
<feature type="transmembrane region" description="Helical" evidence="5">
    <location>
        <begin position="113"/>
        <end position="130"/>
    </location>
</feature>
<dbReference type="GO" id="GO:0005886">
    <property type="term" value="C:plasma membrane"/>
    <property type="evidence" value="ECO:0007669"/>
    <property type="project" value="TreeGrafter"/>
</dbReference>
<comment type="subcellular location">
    <subcellularLocation>
        <location evidence="1">Membrane</location>
    </subcellularLocation>
</comment>
<dbReference type="EMBL" id="SNQI01000006">
    <property type="protein sequence ID" value="TEW72127.1"/>
    <property type="molecule type" value="Genomic_DNA"/>
</dbReference>
<evidence type="ECO:0000256" key="1">
    <source>
        <dbReference type="ARBA" id="ARBA00004370"/>
    </source>
</evidence>
<evidence type="ECO:0000313" key="8">
    <source>
        <dbReference type="Proteomes" id="UP000298517"/>
    </source>
</evidence>
<evidence type="ECO:0000256" key="3">
    <source>
        <dbReference type="ARBA" id="ARBA00022989"/>
    </source>
</evidence>
<feature type="transmembrane region" description="Helical" evidence="5">
    <location>
        <begin position="82"/>
        <end position="101"/>
    </location>
</feature>
<feature type="domain" description="Mechanosensitive ion channel MscS" evidence="6">
    <location>
        <begin position="195"/>
        <end position="263"/>
    </location>
</feature>
<reference evidence="7 8" key="1">
    <citation type="journal article" date="2011" name="J. Microbiol.">
        <title>Gramella jeungdoensis sp. nov., isolated from a solar saltern in Korea.</title>
        <authorList>
            <person name="Joung Y."/>
            <person name="Kim H."/>
            <person name="Jang T."/>
            <person name="Ahn T.S."/>
            <person name="Joh K."/>
        </authorList>
    </citation>
    <scope>NUCLEOTIDE SEQUENCE [LARGE SCALE GENOMIC DNA]</scope>
    <source>
        <strain evidence="7 8">KCTC 23123</strain>
    </source>
</reference>
<accession>A0A4Y8ANU6</accession>
<feature type="transmembrane region" description="Helical" evidence="5">
    <location>
        <begin position="151"/>
        <end position="170"/>
    </location>
</feature>
<dbReference type="GO" id="GO:0008381">
    <property type="term" value="F:mechanosensitive monoatomic ion channel activity"/>
    <property type="evidence" value="ECO:0007669"/>
    <property type="project" value="InterPro"/>
</dbReference>
<proteinExistence type="predicted"/>
<evidence type="ECO:0000313" key="7">
    <source>
        <dbReference type="EMBL" id="TEW72127.1"/>
    </source>
</evidence>
<dbReference type="Gene3D" id="2.30.30.60">
    <property type="match status" value="1"/>
</dbReference>
<protein>
    <submittedName>
        <fullName evidence="7">Mechanosensitive ion channel</fullName>
    </submittedName>
</protein>
<dbReference type="Pfam" id="PF00924">
    <property type="entry name" value="MS_channel_2nd"/>
    <property type="match status" value="1"/>
</dbReference>
<sequence>MIDAIKFIDYVNFIKEALLNKGVADFWAETINLVIVLFLITSVAYLLDRVLRKIIIKAFDVFSVKTTTTFDDFLVQSKFSRYFAHIIPLLFLKGLVPLVLADFPYLLKIFNDIINIYAVVLFVKIIRSFVRSTQRYLRTKERYKDKPLESYAQVVMIFLWGLSSFFIVYQITGQDILSFATLGAASAVILLIFKDTILGFVASIQVSVNDIVRIGDWIVYTKFGADGTVTDINLATVRVQNWDNTFTTIPTYSLISDSFQNWRGMQESGGRRIKRAVLIKQSSIKFLTTKEIDNLKKIHLVTEYLDRKYNEITEHNKKIGADKSVLINGRNLTNFGVFRKYLDAYLAQNSNVSKELFSMVRQLAPTSKGIPLEIYCFSSNKEWANYEAIMSDIFDHIIAAIPYFDLEFFEEPTGKDLSTFVKQIKK</sequence>
<keyword evidence="8" id="KW-1185">Reference proteome</keyword>
<evidence type="ECO:0000256" key="2">
    <source>
        <dbReference type="ARBA" id="ARBA00022692"/>
    </source>
</evidence>
<keyword evidence="4 5" id="KW-0472">Membrane</keyword>
<dbReference type="InterPro" id="IPR030192">
    <property type="entry name" value="YbdG"/>
</dbReference>
<dbReference type="PANTHER" id="PTHR30414">
    <property type="entry name" value="MINICONDUCTANCE MECHANOSENSITIVE CHANNEL YBDG"/>
    <property type="match status" value="1"/>
</dbReference>
<evidence type="ECO:0000256" key="5">
    <source>
        <dbReference type="SAM" id="Phobius"/>
    </source>
</evidence>
<keyword evidence="2 5" id="KW-0812">Transmembrane</keyword>
<dbReference type="InterPro" id="IPR010920">
    <property type="entry name" value="LSM_dom_sf"/>
</dbReference>
<dbReference type="OrthoDB" id="9775207at2"/>
<dbReference type="RefSeq" id="WP_134249151.1">
    <property type="nucleotide sequence ID" value="NZ_SNQI01000006.1"/>
</dbReference>